<protein>
    <recommendedName>
        <fullName evidence="3">DUF72 domain-containing protein</fullName>
    </recommendedName>
</protein>
<dbReference type="RefSeq" id="WP_229571511.1">
    <property type="nucleotide sequence ID" value="NZ_AP025226.1"/>
</dbReference>
<dbReference type="Gene3D" id="3.20.20.410">
    <property type="entry name" value="Protein of unknown function UPF0759"/>
    <property type="match status" value="1"/>
</dbReference>
<dbReference type="Pfam" id="PF01904">
    <property type="entry name" value="DUF72"/>
    <property type="match status" value="1"/>
</dbReference>
<evidence type="ECO:0008006" key="3">
    <source>
        <dbReference type="Google" id="ProtNLM"/>
    </source>
</evidence>
<dbReference type="AlphaFoldDB" id="A0AAQ4CNZ1"/>
<gene>
    <name evidence="1" type="ORF">SACC_05390</name>
</gene>
<proteinExistence type="predicted"/>
<dbReference type="InterPro" id="IPR002763">
    <property type="entry name" value="DUF72"/>
</dbReference>
<sequence length="219" mass="26737">MNIYIGTSGWMYDWNKEGTLDWYVKNSGLNAVELNMSFYRFPTRQQIEKWRKYNIKWSIKVNKWITHIKRLTDIQSWYDFYNVTKDLNPDFFLFQLPSSFKRNEINEKRVMKFAEVIGNRMAVEFRDPQWYLKPLNINAVIVSIDSPIGTYLINNKGYIYLRLHGRDNWYHYEYSEEELRQIATSIIKMNPDKVYIFFNNDHWMLENARYMLKILKEMV</sequence>
<dbReference type="EMBL" id="AP025226">
    <property type="protein sequence ID" value="BDB97522.1"/>
    <property type="molecule type" value="Genomic_DNA"/>
</dbReference>
<dbReference type="PANTHER" id="PTHR30348:SF4">
    <property type="entry name" value="DUF72 DOMAIN-CONTAINING PROTEIN"/>
    <property type="match status" value="1"/>
</dbReference>
<evidence type="ECO:0000313" key="1">
    <source>
        <dbReference type="EMBL" id="BDB97522.1"/>
    </source>
</evidence>
<reference evidence="1 2" key="1">
    <citation type="journal article" date="2022" name="Microbiol. Resour. Announc.">
        <title>Complete Genome Sequence of the Hyperthermophilic and Acidophilic Archaeon Saccharolobus caldissimus Strain HS-3T.</title>
        <authorList>
            <person name="Sakai H.D."/>
            <person name="Kurosawa N."/>
        </authorList>
    </citation>
    <scope>NUCLEOTIDE SEQUENCE [LARGE SCALE GENOMIC DNA]</scope>
    <source>
        <strain evidence="1 2">JCM32116</strain>
    </source>
</reference>
<evidence type="ECO:0000313" key="2">
    <source>
        <dbReference type="Proteomes" id="UP001319921"/>
    </source>
</evidence>
<dbReference type="KEGG" id="scas:SACC_05390"/>
<keyword evidence="2" id="KW-1185">Reference proteome</keyword>
<accession>A0AAQ4CNZ1</accession>
<organism evidence="1 2">
    <name type="scientific">Saccharolobus caldissimus</name>
    <dbReference type="NCBI Taxonomy" id="1702097"/>
    <lineage>
        <taxon>Archaea</taxon>
        <taxon>Thermoproteota</taxon>
        <taxon>Thermoprotei</taxon>
        <taxon>Sulfolobales</taxon>
        <taxon>Sulfolobaceae</taxon>
        <taxon>Saccharolobus</taxon>
    </lineage>
</organism>
<dbReference type="InterPro" id="IPR036520">
    <property type="entry name" value="UPF0759_sf"/>
</dbReference>
<dbReference type="GeneID" id="68865269"/>
<dbReference type="PANTHER" id="PTHR30348">
    <property type="entry name" value="UNCHARACTERIZED PROTEIN YECE"/>
    <property type="match status" value="1"/>
</dbReference>
<dbReference type="SUPFAM" id="SSF117396">
    <property type="entry name" value="TM1631-like"/>
    <property type="match status" value="1"/>
</dbReference>
<name>A0AAQ4CNZ1_9CREN</name>
<dbReference type="Proteomes" id="UP001319921">
    <property type="component" value="Chromosome"/>
</dbReference>